<reference evidence="3" key="1">
    <citation type="submission" date="2025-08" db="UniProtKB">
        <authorList>
            <consortium name="RefSeq"/>
        </authorList>
    </citation>
    <scope>IDENTIFICATION</scope>
    <source>
        <tissue evidence="3">Whole Larva</tissue>
    </source>
</reference>
<keyword evidence="1" id="KW-0732">Signal</keyword>
<evidence type="ECO:0000256" key="1">
    <source>
        <dbReference type="SAM" id="SignalP"/>
    </source>
</evidence>
<proteinExistence type="predicted"/>
<gene>
    <name evidence="3" type="primary">LOC108562769</name>
</gene>
<dbReference type="GeneID" id="108562769"/>
<accession>A0ABM1MQ33</accession>
<organism evidence="2 3">
    <name type="scientific">Nicrophorus vespilloides</name>
    <name type="common">Boreal carrion beetle</name>
    <dbReference type="NCBI Taxonomy" id="110193"/>
    <lineage>
        <taxon>Eukaryota</taxon>
        <taxon>Metazoa</taxon>
        <taxon>Ecdysozoa</taxon>
        <taxon>Arthropoda</taxon>
        <taxon>Hexapoda</taxon>
        <taxon>Insecta</taxon>
        <taxon>Pterygota</taxon>
        <taxon>Neoptera</taxon>
        <taxon>Endopterygota</taxon>
        <taxon>Coleoptera</taxon>
        <taxon>Polyphaga</taxon>
        <taxon>Staphyliniformia</taxon>
        <taxon>Silphidae</taxon>
        <taxon>Nicrophorinae</taxon>
        <taxon>Nicrophorus</taxon>
    </lineage>
</organism>
<dbReference type="RefSeq" id="XP_017776683.1">
    <property type="nucleotide sequence ID" value="XM_017921194.1"/>
</dbReference>
<evidence type="ECO:0000313" key="2">
    <source>
        <dbReference type="Proteomes" id="UP000695000"/>
    </source>
</evidence>
<dbReference type="Proteomes" id="UP000695000">
    <property type="component" value="Unplaced"/>
</dbReference>
<protein>
    <submittedName>
        <fullName evidence="3">Cuticle protein 16.5-like</fullName>
    </submittedName>
</protein>
<evidence type="ECO:0000313" key="3">
    <source>
        <dbReference type="RefSeq" id="XP_017776683.1"/>
    </source>
</evidence>
<feature type="chain" id="PRO_5046492240" evidence="1">
    <location>
        <begin position="17"/>
        <end position="101"/>
    </location>
</feature>
<keyword evidence="2" id="KW-1185">Reference proteome</keyword>
<feature type="signal peptide" evidence="1">
    <location>
        <begin position="1"/>
        <end position="16"/>
    </location>
</feature>
<sequence length="101" mass="10350">MFKYVVFAALLAVAFADPEPKAKPGVLAAAPVVATPLAYSAAYTSQLVGAAYASPYVASPLAYSAGYAAPVAYSAHPAAYSAYPAAYSAYPAYTSPIVKYL</sequence>
<name>A0ABM1MQ33_NICVS</name>